<organism evidence="3 5">
    <name type="scientific">Bacillus mycoides</name>
    <dbReference type="NCBI Taxonomy" id="1405"/>
    <lineage>
        <taxon>Bacteria</taxon>
        <taxon>Bacillati</taxon>
        <taxon>Bacillota</taxon>
        <taxon>Bacilli</taxon>
        <taxon>Bacillales</taxon>
        <taxon>Bacillaceae</taxon>
        <taxon>Bacillus</taxon>
        <taxon>Bacillus cereus group</taxon>
    </lineage>
</organism>
<evidence type="ECO:0000259" key="2">
    <source>
        <dbReference type="Pfam" id="PF01370"/>
    </source>
</evidence>
<dbReference type="Pfam" id="PF01370">
    <property type="entry name" value="Epimerase"/>
    <property type="match status" value="1"/>
</dbReference>
<reference evidence="4 6" key="2">
    <citation type="journal article" date="2019" name="Environ. Microbiol.">
        <title>An active ?-lactamase is a part of an orchestrated cell wall stress resistance network of Bacillus subtilis and related rhizosphere species.</title>
        <authorList>
            <person name="Bucher T."/>
            <person name="Keren-Paz A."/>
            <person name="Hausser J."/>
            <person name="Olender T."/>
            <person name="Cytryn E."/>
            <person name="Kolodkin-Gal I."/>
        </authorList>
    </citation>
    <scope>NUCLEOTIDE SEQUENCE [LARGE SCALE GENOMIC DNA]</scope>
    <source>
        <strain evidence="4 6">I186</strain>
    </source>
</reference>
<evidence type="ECO:0000313" key="4">
    <source>
        <dbReference type="EMBL" id="TKI81365.1"/>
    </source>
</evidence>
<protein>
    <submittedName>
        <fullName evidence="3">CDP-abequose synthase</fullName>
    </submittedName>
    <submittedName>
        <fullName evidence="4">NAD(P)-dependent oxidoreductase</fullName>
    </submittedName>
</protein>
<evidence type="ECO:0000313" key="3">
    <source>
        <dbReference type="EMBL" id="ARJ22555.1"/>
    </source>
</evidence>
<proteinExistence type="inferred from homology"/>
<evidence type="ECO:0000256" key="1">
    <source>
        <dbReference type="ARBA" id="ARBA00007637"/>
    </source>
</evidence>
<evidence type="ECO:0000313" key="6">
    <source>
        <dbReference type="Proteomes" id="UP000305524"/>
    </source>
</evidence>
<dbReference type="Proteomes" id="UP000192932">
    <property type="component" value="Chromosome"/>
</dbReference>
<reference evidence="3 5" key="1">
    <citation type="submission" date="2017-04" db="EMBL/GenBank/DDBJ databases">
        <title>The Characteristic of a Fine Plant Growth-Promoting Rhizobacteria Bacillus mycoides Gnyt1 and its Whole Genome Sequencing Analysis.</title>
        <authorList>
            <person name="Li J.H."/>
            <person name="Yao T."/>
        </authorList>
    </citation>
    <scope>NUCLEOTIDE SEQUENCE [LARGE SCALE GENOMIC DNA]</scope>
    <source>
        <strain evidence="3 5">Gnyt1</strain>
    </source>
</reference>
<dbReference type="InterPro" id="IPR020904">
    <property type="entry name" value="Sc_DH/Rdtase_CS"/>
</dbReference>
<accession>A0A1W6A9R1</accession>
<comment type="similarity">
    <text evidence="1">Belongs to the NAD(P)-dependent epimerase/dehydratase family.</text>
</comment>
<dbReference type="PROSITE" id="PS00061">
    <property type="entry name" value="ADH_SHORT"/>
    <property type="match status" value="1"/>
</dbReference>
<dbReference type="PANTHER" id="PTHR43000">
    <property type="entry name" value="DTDP-D-GLUCOSE 4,6-DEHYDRATASE-RELATED"/>
    <property type="match status" value="1"/>
</dbReference>
<gene>
    <name evidence="3" type="ORF">B7492_15620</name>
    <name evidence="4" type="ORF">FC701_25265</name>
</gene>
<evidence type="ECO:0000313" key="5">
    <source>
        <dbReference type="Proteomes" id="UP000192932"/>
    </source>
</evidence>
<sequence length="319" mass="36500">MITSFKNKTFLITGGYGFIGSHLVRRLLHLQAKIVLFIRASSDSWRLKNILKNIETYEVDIRDKAQVQDAIKKINPDYIFHLAAYGVNSAHTDYMHAIETNIIGTCNIIQAAKFVNCKKIINMGSSSEYGNKMEPIHENMLLTPVDIYGSTKAASTILAHQIASENNINLITLRPFGIFGEAEEPHKLFSYIILQVLQNKDVNLTLCNQLRDYCYIENIIDACILAIENTNVQNEIFNIGSGNIYPLKHYVELLFKHLNTHSRPNYGAISSRTNERWIPEANIQKIKNSLSWEPRINIEEGIIKTINWYKNNTNIYLTH</sequence>
<dbReference type="SUPFAM" id="SSF51735">
    <property type="entry name" value="NAD(P)-binding Rossmann-fold domains"/>
    <property type="match status" value="1"/>
</dbReference>
<dbReference type="Proteomes" id="UP000305524">
    <property type="component" value="Unassembled WGS sequence"/>
</dbReference>
<dbReference type="AlphaFoldDB" id="A0A1W6A9R1"/>
<dbReference type="EMBL" id="SZOD01000730">
    <property type="protein sequence ID" value="TKI81365.1"/>
    <property type="molecule type" value="Genomic_DNA"/>
</dbReference>
<dbReference type="InterPro" id="IPR036291">
    <property type="entry name" value="NAD(P)-bd_dom_sf"/>
</dbReference>
<dbReference type="RefSeq" id="WP_085311703.1">
    <property type="nucleotide sequence ID" value="NZ_CP020743.1"/>
</dbReference>
<dbReference type="Gene3D" id="3.40.50.720">
    <property type="entry name" value="NAD(P)-binding Rossmann-like Domain"/>
    <property type="match status" value="1"/>
</dbReference>
<feature type="domain" description="NAD-dependent epimerase/dehydratase" evidence="2">
    <location>
        <begin position="11"/>
        <end position="240"/>
    </location>
</feature>
<dbReference type="InterPro" id="IPR001509">
    <property type="entry name" value="Epimerase_deHydtase"/>
</dbReference>
<name>A0A1W6A9R1_BACMY</name>
<dbReference type="EMBL" id="CP020743">
    <property type="protein sequence ID" value="ARJ22555.1"/>
    <property type="molecule type" value="Genomic_DNA"/>
</dbReference>